<keyword evidence="2" id="KW-1185">Reference proteome</keyword>
<sequence>MFDLSDVKFVKRVVVGSDDPNHMQSEAKIEEARALLNRCFTETPKGTIIGVEKSFTVLQIGEHQMVLQWLCYHVGFPRKPAWLEG</sequence>
<dbReference type="RefSeq" id="WP_072321173.1">
    <property type="nucleotide sequence ID" value="NZ_CP063231.1"/>
</dbReference>
<organism evidence="1 2">
    <name type="scientific">Luteibacter flocculans</name>
    <dbReference type="NCBI Taxonomy" id="2780091"/>
    <lineage>
        <taxon>Bacteria</taxon>
        <taxon>Pseudomonadati</taxon>
        <taxon>Pseudomonadota</taxon>
        <taxon>Gammaproteobacteria</taxon>
        <taxon>Lysobacterales</taxon>
        <taxon>Rhodanobacteraceae</taxon>
        <taxon>Luteibacter</taxon>
    </lineage>
</organism>
<dbReference type="Proteomes" id="UP001056681">
    <property type="component" value="Chromosome"/>
</dbReference>
<accession>A0ABY4SWE5</accession>
<protein>
    <submittedName>
        <fullName evidence="1">Uncharacterized protein</fullName>
    </submittedName>
</protein>
<proteinExistence type="predicted"/>
<reference evidence="1" key="1">
    <citation type="submission" date="2020-10" db="EMBL/GenBank/DDBJ databases">
        <title>Whole-genome sequence of Luteibacter sp. EIF3.</title>
        <authorList>
            <person name="Friedrich I."/>
            <person name="Hertel R."/>
            <person name="Daniel R."/>
        </authorList>
    </citation>
    <scope>NUCLEOTIDE SEQUENCE</scope>
    <source>
        <strain evidence="1">EIF3</strain>
    </source>
</reference>
<evidence type="ECO:0000313" key="2">
    <source>
        <dbReference type="Proteomes" id="UP001056681"/>
    </source>
</evidence>
<name>A0ABY4SWE5_9GAMM</name>
<dbReference type="EMBL" id="CP063231">
    <property type="protein sequence ID" value="URL57029.1"/>
    <property type="molecule type" value="Genomic_DNA"/>
</dbReference>
<gene>
    <name evidence="1" type="ORF">IM816_10170</name>
</gene>
<evidence type="ECO:0000313" key="1">
    <source>
        <dbReference type="EMBL" id="URL57029.1"/>
    </source>
</evidence>